<dbReference type="AlphaFoldDB" id="A0A0D6PI99"/>
<keyword evidence="1" id="KW-0812">Transmembrane</keyword>
<comment type="caution">
    <text evidence="2">The sequence shown here is derived from an EMBL/GenBank/DDBJ whole genome shotgun (WGS) entry which is preliminary data.</text>
</comment>
<name>A0A0D6PI99_9PROT</name>
<feature type="transmembrane region" description="Helical" evidence="1">
    <location>
        <begin position="39"/>
        <end position="59"/>
    </location>
</feature>
<proteinExistence type="predicted"/>
<dbReference type="EMBL" id="BANC01000050">
    <property type="protein sequence ID" value="GAN80554.1"/>
    <property type="molecule type" value="Genomic_DNA"/>
</dbReference>
<keyword evidence="3" id="KW-1185">Reference proteome</keyword>
<protein>
    <submittedName>
        <fullName evidence="2">Uncharacterized protein</fullName>
    </submittedName>
</protein>
<keyword evidence="1" id="KW-0472">Membrane</keyword>
<evidence type="ECO:0000313" key="3">
    <source>
        <dbReference type="Proteomes" id="UP000032668"/>
    </source>
</evidence>
<sequence length="60" mass="6567">MGMVSAPYSSPELDKEVECIRSRRIKLQSQRLPDYNAPLMMTVAAVIGLLLGAGLVEIFS</sequence>
<reference evidence="2 3" key="1">
    <citation type="submission" date="2012-11" db="EMBL/GenBank/DDBJ databases">
        <title>Whole genome sequence of Acidocella aminolytica 101 = DSM 11237.</title>
        <authorList>
            <person name="Azuma Y."/>
            <person name="Higashiura N."/>
            <person name="Hirakawa H."/>
            <person name="Matsushita K."/>
        </authorList>
    </citation>
    <scope>NUCLEOTIDE SEQUENCE [LARGE SCALE GENOMIC DNA]</scope>
    <source>
        <strain evidence="3">101 / DSM 11237</strain>
    </source>
</reference>
<evidence type="ECO:0000313" key="2">
    <source>
        <dbReference type="EMBL" id="GAN80554.1"/>
    </source>
</evidence>
<evidence type="ECO:0000256" key="1">
    <source>
        <dbReference type="SAM" id="Phobius"/>
    </source>
</evidence>
<accession>A0A0D6PI99</accession>
<dbReference type="STRING" id="1120923.SAMN02746095_00015"/>
<keyword evidence="1" id="KW-1133">Transmembrane helix</keyword>
<gene>
    <name evidence="2" type="ORF">Aam_051_018</name>
</gene>
<dbReference type="Proteomes" id="UP000032668">
    <property type="component" value="Unassembled WGS sequence"/>
</dbReference>
<organism evidence="2 3">
    <name type="scientific">Acidocella aminolytica 101 = DSM 11237</name>
    <dbReference type="NCBI Taxonomy" id="1120923"/>
    <lineage>
        <taxon>Bacteria</taxon>
        <taxon>Pseudomonadati</taxon>
        <taxon>Pseudomonadota</taxon>
        <taxon>Alphaproteobacteria</taxon>
        <taxon>Acetobacterales</taxon>
        <taxon>Acidocellaceae</taxon>
        <taxon>Acidocella</taxon>
    </lineage>
</organism>